<keyword evidence="7 11" id="KW-0472">Membrane</keyword>
<feature type="transmembrane region" description="Helical" evidence="11">
    <location>
        <begin position="586"/>
        <end position="610"/>
    </location>
</feature>
<dbReference type="InterPro" id="IPR004837">
    <property type="entry name" value="NaCa_Exmemb"/>
</dbReference>
<evidence type="ECO:0000256" key="6">
    <source>
        <dbReference type="ARBA" id="ARBA00023053"/>
    </source>
</evidence>
<evidence type="ECO:0000256" key="9">
    <source>
        <dbReference type="ARBA" id="ARBA00038187"/>
    </source>
</evidence>
<evidence type="ECO:0000256" key="2">
    <source>
        <dbReference type="ARBA" id="ARBA00022448"/>
    </source>
</evidence>
<feature type="compositionally biased region" description="Basic and acidic residues" evidence="10">
    <location>
        <begin position="109"/>
        <end position="122"/>
    </location>
</feature>
<feature type="transmembrane region" description="Helical" evidence="11">
    <location>
        <begin position="241"/>
        <end position="264"/>
    </location>
</feature>
<dbReference type="GO" id="GO:0015297">
    <property type="term" value="F:antiporter activity"/>
    <property type="evidence" value="ECO:0007669"/>
    <property type="project" value="UniProtKB-KW"/>
</dbReference>
<keyword evidence="4 11" id="KW-0812">Transmembrane</keyword>
<evidence type="ECO:0000256" key="10">
    <source>
        <dbReference type="SAM" id="MobiDB-lite"/>
    </source>
</evidence>
<feature type="region of interest" description="Disordered" evidence="10">
    <location>
        <begin position="91"/>
        <end position="140"/>
    </location>
</feature>
<keyword evidence="12" id="KW-0732">Signal</keyword>
<feature type="transmembrane region" description="Helical" evidence="11">
    <location>
        <begin position="512"/>
        <end position="534"/>
    </location>
</feature>
<evidence type="ECO:0000313" key="15">
    <source>
        <dbReference type="Proteomes" id="UP000825935"/>
    </source>
</evidence>
<dbReference type="OrthoDB" id="407410at2759"/>
<feature type="domain" description="Sodium/calcium exchanger membrane region" evidence="13">
    <location>
        <begin position="175"/>
        <end position="273"/>
    </location>
</feature>
<feature type="transmembrane region" description="Helical" evidence="11">
    <location>
        <begin position="488"/>
        <end position="506"/>
    </location>
</feature>
<evidence type="ECO:0000256" key="11">
    <source>
        <dbReference type="SAM" id="Phobius"/>
    </source>
</evidence>
<feature type="transmembrane region" description="Helical" evidence="11">
    <location>
        <begin position="617"/>
        <end position="639"/>
    </location>
</feature>
<evidence type="ECO:0000256" key="12">
    <source>
        <dbReference type="SAM" id="SignalP"/>
    </source>
</evidence>
<accession>A0A8T2TPZ4</accession>
<feature type="region of interest" description="Disordered" evidence="10">
    <location>
        <begin position="303"/>
        <end position="331"/>
    </location>
</feature>
<dbReference type="GO" id="GO:0006814">
    <property type="term" value="P:sodium ion transport"/>
    <property type="evidence" value="ECO:0007669"/>
    <property type="project" value="UniProtKB-KW"/>
</dbReference>
<keyword evidence="15" id="KW-1185">Reference proteome</keyword>
<dbReference type="EMBL" id="CM035417">
    <property type="protein sequence ID" value="KAH7423515.1"/>
    <property type="molecule type" value="Genomic_DNA"/>
</dbReference>
<protein>
    <recommendedName>
        <fullName evidence="13">Sodium/calcium exchanger membrane region domain-containing protein</fullName>
    </recommendedName>
</protein>
<comment type="subcellular location">
    <subcellularLocation>
        <location evidence="1">Membrane</location>
        <topology evidence="1">Multi-pass membrane protein</topology>
    </subcellularLocation>
</comment>
<dbReference type="PANTHER" id="PTHR12266">
    <property type="entry name" value="NA+/CA2+ K+ INDEPENDENT EXCHANGER"/>
    <property type="match status" value="1"/>
</dbReference>
<dbReference type="Gene3D" id="1.20.1420.30">
    <property type="entry name" value="NCX, central ion-binding region"/>
    <property type="match status" value="2"/>
</dbReference>
<evidence type="ECO:0000259" key="13">
    <source>
        <dbReference type="Pfam" id="PF01699"/>
    </source>
</evidence>
<reference evidence="14" key="1">
    <citation type="submission" date="2021-08" db="EMBL/GenBank/DDBJ databases">
        <title>WGS assembly of Ceratopteris richardii.</title>
        <authorList>
            <person name="Marchant D.B."/>
            <person name="Chen G."/>
            <person name="Jenkins J."/>
            <person name="Shu S."/>
            <person name="Leebens-Mack J."/>
            <person name="Grimwood J."/>
            <person name="Schmutz J."/>
            <person name="Soltis P."/>
            <person name="Soltis D."/>
            <person name="Chen Z.-H."/>
        </authorList>
    </citation>
    <scope>NUCLEOTIDE SEQUENCE</scope>
    <source>
        <strain evidence="14">Whitten #5841</strain>
        <tissue evidence="14">Leaf</tissue>
    </source>
</reference>
<comment type="caution">
    <text evidence="14">The sequence shown here is derived from an EMBL/GenBank/DDBJ whole genome shotgun (WGS) entry which is preliminary data.</text>
</comment>
<feature type="transmembrane region" description="Helical" evidence="11">
    <location>
        <begin position="369"/>
        <end position="389"/>
    </location>
</feature>
<dbReference type="Proteomes" id="UP000825935">
    <property type="component" value="Chromosome 12"/>
</dbReference>
<keyword evidence="2" id="KW-0813">Transport</keyword>
<feature type="signal peptide" evidence="12">
    <location>
        <begin position="1"/>
        <end position="23"/>
    </location>
</feature>
<evidence type="ECO:0000256" key="8">
    <source>
        <dbReference type="ARBA" id="ARBA00023201"/>
    </source>
</evidence>
<evidence type="ECO:0000256" key="3">
    <source>
        <dbReference type="ARBA" id="ARBA00022449"/>
    </source>
</evidence>
<comment type="similarity">
    <text evidence="9">Belongs to the Ca(2+):cation antiporter (CaCA) (TC 2.A.19) family. Cation/calcium exchanger (CCX) subfamily.</text>
</comment>
<keyword evidence="8" id="KW-0406">Ion transport</keyword>
<dbReference type="OMA" id="TEDEECW"/>
<evidence type="ECO:0000256" key="4">
    <source>
        <dbReference type="ARBA" id="ARBA00022692"/>
    </source>
</evidence>
<keyword evidence="6" id="KW-0915">Sodium</keyword>
<feature type="domain" description="Sodium/calcium exchanger membrane region" evidence="13">
    <location>
        <begin position="337"/>
        <end position="387"/>
    </location>
</feature>
<gene>
    <name evidence="14" type="ORF">KP509_12G058900</name>
</gene>
<name>A0A8T2TPZ4_CERRI</name>
<sequence length="712" mass="77564">MMLSGVLLGTLSFLLLLSFAVSSHDSLFPTRSCRPWRHHQRWLLPIHRRVAASPLSLAQGCAGNPEGVDGGMPSGANIDNHITIISELHARRRTSRHASRAETYGKGTSRKDRDGNGGERVRRSMKRQGQEVGNDATGEDETGIGCVGLSEMNGATLDTGVMMRSSDAWRALGLVFWLALLFYVLGTTASDYFSCTLEKLSDVLGLSPTVAGVTLLAVGNGAPDVFASVVAFASSDSTGSIGFGSVLGSTLFITTVVSGIVALVSCKVSKEPTVLSISTEEHQFPDNRVHPISLENGCIQKPPSEMSLEEGHDPTSRHQNSPSAFNKDGQAAESGPIKVDKLSFFRDVTFLLISVGILTLILLDKKVHLWEAIIYLCIYIVYAVFVWTAEIMRIRRQKQMSTLSDPLIAKDLHQTQEHPHLHYHVHSQEMEAELEHIWDDPSDHSVGAKLKHWFLMFYKYCIQWPLALPRRLTIPVITEDEECWSRKLAVTSCTLAPVFVAAVWSLDYATNVQTALGALGIGAVLGILLGLLAYHHTEEEQPPQKFVALWLAGGFLMSIVWFYLVATELVNSLESLGKIFGISTEILALTVLAWGNSVGDLVADLTLAFTGTEGVQIAISGCYAGPLFNVVVGLGLSLILGCVKSEPDPYLITDEDGSLFYIVGFLSIGLAWALVASYVKDMRLGKTFGIGLIVLYCFFLVVGICYALGWVT</sequence>
<feature type="domain" description="Sodium/calcium exchanger membrane region" evidence="13">
    <location>
        <begin position="551"/>
        <end position="702"/>
    </location>
</feature>
<feature type="transmembrane region" description="Helical" evidence="11">
    <location>
        <begin position="546"/>
        <end position="566"/>
    </location>
</feature>
<keyword evidence="3" id="KW-0050">Antiport</keyword>
<dbReference type="GO" id="GO:0008324">
    <property type="term" value="F:monoatomic cation transmembrane transporter activity"/>
    <property type="evidence" value="ECO:0007669"/>
    <property type="project" value="TreeGrafter"/>
</dbReference>
<dbReference type="AlphaFoldDB" id="A0A8T2TPZ4"/>
<proteinExistence type="inferred from homology"/>
<organism evidence="14 15">
    <name type="scientific">Ceratopteris richardii</name>
    <name type="common">Triangle waterfern</name>
    <dbReference type="NCBI Taxonomy" id="49495"/>
    <lineage>
        <taxon>Eukaryota</taxon>
        <taxon>Viridiplantae</taxon>
        <taxon>Streptophyta</taxon>
        <taxon>Embryophyta</taxon>
        <taxon>Tracheophyta</taxon>
        <taxon>Polypodiopsida</taxon>
        <taxon>Polypodiidae</taxon>
        <taxon>Polypodiales</taxon>
        <taxon>Pteridineae</taxon>
        <taxon>Pteridaceae</taxon>
        <taxon>Parkerioideae</taxon>
        <taxon>Ceratopteris</taxon>
    </lineage>
</organism>
<evidence type="ECO:0000256" key="5">
    <source>
        <dbReference type="ARBA" id="ARBA00022989"/>
    </source>
</evidence>
<feature type="transmembrane region" description="Helical" evidence="11">
    <location>
        <begin position="168"/>
        <end position="188"/>
    </location>
</feature>
<keyword evidence="8" id="KW-0739">Sodium transport</keyword>
<feature type="transmembrane region" description="Helical" evidence="11">
    <location>
        <begin position="659"/>
        <end position="679"/>
    </location>
</feature>
<dbReference type="InterPro" id="IPR044880">
    <property type="entry name" value="NCX_ion-bd_dom_sf"/>
</dbReference>
<feature type="transmembrane region" description="Helical" evidence="11">
    <location>
        <begin position="344"/>
        <end position="363"/>
    </location>
</feature>
<evidence type="ECO:0000256" key="7">
    <source>
        <dbReference type="ARBA" id="ARBA00023136"/>
    </source>
</evidence>
<dbReference type="GO" id="GO:0016020">
    <property type="term" value="C:membrane"/>
    <property type="evidence" value="ECO:0007669"/>
    <property type="project" value="UniProtKB-SubCell"/>
</dbReference>
<dbReference type="Pfam" id="PF01699">
    <property type="entry name" value="Na_Ca_ex"/>
    <property type="match status" value="3"/>
</dbReference>
<dbReference type="InterPro" id="IPR051359">
    <property type="entry name" value="CaCA_antiporter"/>
</dbReference>
<feature type="chain" id="PRO_5035860942" description="Sodium/calcium exchanger membrane region domain-containing protein" evidence="12">
    <location>
        <begin position="24"/>
        <end position="712"/>
    </location>
</feature>
<keyword evidence="5 11" id="KW-1133">Transmembrane helix</keyword>
<feature type="transmembrane region" description="Helical" evidence="11">
    <location>
        <begin position="691"/>
        <end position="711"/>
    </location>
</feature>
<evidence type="ECO:0000256" key="1">
    <source>
        <dbReference type="ARBA" id="ARBA00004141"/>
    </source>
</evidence>
<evidence type="ECO:0000313" key="14">
    <source>
        <dbReference type="EMBL" id="KAH7423515.1"/>
    </source>
</evidence>
<dbReference type="PANTHER" id="PTHR12266:SF0">
    <property type="entry name" value="MITOCHONDRIAL SODIUM_CALCIUM EXCHANGER PROTEIN"/>
    <property type="match status" value="1"/>
</dbReference>